<comment type="subcellular location">
    <subcellularLocation>
        <location evidence="1">Cell membrane</location>
    </subcellularLocation>
</comment>
<evidence type="ECO:0000256" key="7">
    <source>
        <dbReference type="SAM" id="Coils"/>
    </source>
</evidence>
<evidence type="ECO:0000256" key="2">
    <source>
        <dbReference type="ARBA" id="ARBA00022475"/>
    </source>
</evidence>
<feature type="domain" description="Histidine kinase" evidence="8">
    <location>
        <begin position="479"/>
        <end position="674"/>
    </location>
</feature>
<gene>
    <name evidence="10" type="ORF">HWQ67_05685</name>
</gene>
<dbReference type="SMART" id="SM00387">
    <property type="entry name" value="HATPase_c"/>
    <property type="match status" value="1"/>
</dbReference>
<comment type="caution">
    <text evidence="10">The sequence shown here is derived from an EMBL/GenBank/DDBJ whole genome shotgun (WGS) entry which is preliminary data.</text>
</comment>
<protein>
    <submittedName>
        <fullName evidence="10">PAS domain S-box protein</fullName>
    </submittedName>
</protein>
<dbReference type="Pfam" id="PF02203">
    <property type="entry name" value="TarH"/>
    <property type="match status" value="1"/>
</dbReference>
<keyword evidence="3" id="KW-0812">Transmembrane</keyword>
<evidence type="ECO:0000256" key="1">
    <source>
        <dbReference type="ARBA" id="ARBA00004236"/>
    </source>
</evidence>
<keyword evidence="11" id="KW-1185">Reference proteome</keyword>
<feature type="domain" description="PAS" evidence="9">
    <location>
        <begin position="230"/>
        <end position="300"/>
    </location>
</feature>
<dbReference type="SMART" id="SM00091">
    <property type="entry name" value="PAS"/>
    <property type="match status" value="2"/>
</dbReference>
<evidence type="ECO:0000256" key="4">
    <source>
        <dbReference type="ARBA" id="ARBA00022989"/>
    </source>
</evidence>
<keyword evidence="2" id="KW-1003">Cell membrane</keyword>
<dbReference type="InterPro" id="IPR003594">
    <property type="entry name" value="HATPase_dom"/>
</dbReference>
<feature type="coiled-coil region" evidence="7">
    <location>
        <begin position="213"/>
        <end position="240"/>
    </location>
</feature>
<dbReference type="InterPro" id="IPR000014">
    <property type="entry name" value="PAS"/>
</dbReference>
<dbReference type="PROSITE" id="PS50112">
    <property type="entry name" value="PAS"/>
    <property type="match status" value="1"/>
</dbReference>
<dbReference type="CDD" id="cd00130">
    <property type="entry name" value="PAS"/>
    <property type="match status" value="1"/>
</dbReference>
<evidence type="ECO:0000259" key="9">
    <source>
        <dbReference type="PROSITE" id="PS50112"/>
    </source>
</evidence>
<evidence type="ECO:0000259" key="8">
    <source>
        <dbReference type="PROSITE" id="PS50109"/>
    </source>
</evidence>
<dbReference type="RefSeq" id="WP_218251682.1">
    <property type="nucleotide sequence ID" value="NZ_JABXWD010000070.1"/>
</dbReference>
<dbReference type="Pfam" id="PF13426">
    <property type="entry name" value="PAS_9"/>
    <property type="match status" value="1"/>
</dbReference>
<dbReference type="InterPro" id="IPR005467">
    <property type="entry name" value="His_kinase_dom"/>
</dbReference>
<name>A0ABS6RWR7_9BACT</name>
<dbReference type="PROSITE" id="PS50109">
    <property type="entry name" value="HIS_KIN"/>
    <property type="match status" value="1"/>
</dbReference>
<evidence type="ECO:0000256" key="6">
    <source>
        <dbReference type="ARBA" id="ARBA00023224"/>
    </source>
</evidence>
<dbReference type="PANTHER" id="PTHR43065">
    <property type="entry name" value="SENSOR HISTIDINE KINASE"/>
    <property type="match status" value="1"/>
</dbReference>
<dbReference type="PANTHER" id="PTHR43065:SF23">
    <property type="entry name" value="SENSOR HISTIDINE KINASE PDTAS"/>
    <property type="match status" value="1"/>
</dbReference>
<evidence type="ECO:0000256" key="5">
    <source>
        <dbReference type="ARBA" id="ARBA00023136"/>
    </source>
</evidence>
<keyword evidence="6" id="KW-0807">Transducer</keyword>
<sequence>MMKSVRLITALLSFMSVLLAGIGLLGLHGMGTTRDGLKTVYLDRVVPLRDIKTISDIYAHDIVITLQKVHDGKITWQQAIQGIEKSIELKDSKWKEYKETYLVQEEKRLIAEIEPLFKTADEMVARLLDILRKEDRQALNKYVTGQMYDVTDPVSIKLNELEDVQLMVTRQEYDKAVVAYKRNRGLLAGGVLSGILLAVLGGMRIITGITRPLEETIAERKSVEEALKKSEQERDKFFNESFSLICIASTDGYLKQVNPMFEKVLGFTTEELLSRPLMEFIHPDDRKSTIAEIEKQLGGLTTRDFENHYICKDGSFRILSWMAGPVLEDGRIYAIARDVTRQRRLEEEVRIERDKLLSIMATVDDGIYITTSDCVLEYVNPFVEREFGIAVGRKCYEYFHDKPEPCPWCKKNEILAGKTIYWEWYYPRNGKTYHRYDTPIKNRDGSMSKFALFHDITELKNAEKLIQRSLKEKEMLIAEIHHRVKNNLTIVSSLLKMQGYSIRDKEALNVFREAENRIKSIAYVHEMLYRSDDLTGVDFNSYISKLIKTLCDSYKLNLSHITFNLDVRKVSLGIDIAVPIGLLINELLTNAVKYAFPNGRQGEIFICLQDNSGGNIELIVRDNGVGIPKEIDIRNTESMGFQLITGLAETQLGGKIELNTAGGTEIKVQFQAPDKGAS</sequence>
<keyword evidence="7" id="KW-0175">Coiled coil</keyword>
<keyword evidence="5" id="KW-0472">Membrane</keyword>
<organism evidence="10 11">
    <name type="scientific">Candidatus Magnetobacterium casense</name>
    <dbReference type="NCBI Taxonomy" id="1455061"/>
    <lineage>
        <taxon>Bacteria</taxon>
        <taxon>Pseudomonadati</taxon>
        <taxon>Nitrospirota</taxon>
        <taxon>Thermodesulfovibrionia</taxon>
        <taxon>Thermodesulfovibrionales</taxon>
        <taxon>Candidatus Magnetobacteriaceae</taxon>
        <taxon>Candidatus Magnetobacterium</taxon>
    </lineage>
</organism>
<dbReference type="EMBL" id="JABXWD010000070">
    <property type="protein sequence ID" value="MBV6341070.1"/>
    <property type="molecule type" value="Genomic_DNA"/>
</dbReference>
<proteinExistence type="predicted"/>
<dbReference type="Proteomes" id="UP001196980">
    <property type="component" value="Unassembled WGS sequence"/>
</dbReference>
<dbReference type="Pfam" id="PF08447">
    <property type="entry name" value="PAS_3"/>
    <property type="match status" value="1"/>
</dbReference>
<reference evidence="10 11" key="1">
    <citation type="journal article" date="2020" name="J Geophys Res Biogeosci">
        <title>Magnetotaxis as an Adaptation to Enable Bacterial Shuttling of Microbial Sulfur and Sulfur Cycling Across Aquatic Oxic#Anoxic Interfaces.</title>
        <authorList>
            <person name="Li J."/>
            <person name="Liu P."/>
            <person name="Wang J."/>
            <person name="Roberts A.P."/>
            <person name="Pan Y."/>
        </authorList>
    </citation>
    <scope>NUCLEOTIDE SEQUENCE [LARGE SCALE GENOMIC DNA]</scope>
    <source>
        <strain evidence="10 11">MYR-1_YQ</strain>
    </source>
</reference>
<keyword evidence="4" id="KW-1133">Transmembrane helix</keyword>
<evidence type="ECO:0000313" key="11">
    <source>
        <dbReference type="Proteomes" id="UP001196980"/>
    </source>
</evidence>
<dbReference type="InterPro" id="IPR003122">
    <property type="entry name" value="Tar_rcpt_lig-bd"/>
</dbReference>
<evidence type="ECO:0000313" key="10">
    <source>
        <dbReference type="EMBL" id="MBV6341070.1"/>
    </source>
</evidence>
<evidence type="ECO:0000256" key="3">
    <source>
        <dbReference type="ARBA" id="ARBA00022692"/>
    </source>
</evidence>
<dbReference type="Pfam" id="PF07568">
    <property type="entry name" value="HisKA_2"/>
    <property type="match status" value="1"/>
</dbReference>
<dbReference type="InterPro" id="IPR011495">
    <property type="entry name" value="Sig_transdc_His_kin_sub2_dim/P"/>
</dbReference>
<dbReference type="Pfam" id="PF02518">
    <property type="entry name" value="HATPase_c"/>
    <property type="match status" value="1"/>
</dbReference>
<dbReference type="InterPro" id="IPR013655">
    <property type="entry name" value="PAS_fold_3"/>
</dbReference>
<dbReference type="NCBIfam" id="TIGR00229">
    <property type="entry name" value="sensory_box"/>
    <property type="match status" value="1"/>
</dbReference>
<accession>A0ABS6RWR7</accession>